<dbReference type="PANTHER" id="PTHR46494">
    <property type="entry name" value="CORA FAMILY METAL ION TRANSPORTER (EUROFUNG)"/>
    <property type="match status" value="1"/>
</dbReference>
<dbReference type="GO" id="GO:0050897">
    <property type="term" value="F:cobalt ion binding"/>
    <property type="evidence" value="ECO:0007669"/>
    <property type="project" value="TreeGrafter"/>
</dbReference>
<feature type="compositionally biased region" description="Basic and acidic residues" evidence="5">
    <location>
        <begin position="152"/>
        <end position="164"/>
    </location>
</feature>
<feature type="transmembrane region" description="Helical" evidence="6">
    <location>
        <begin position="1069"/>
        <end position="1090"/>
    </location>
</feature>
<accession>A0A179G4H8</accession>
<keyword evidence="4 6" id="KW-0472">Membrane</keyword>
<evidence type="ECO:0000313" key="8">
    <source>
        <dbReference type="Proteomes" id="UP000078397"/>
    </source>
</evidence>
<gene>
    <name evidence="7" type="ORF">VFPPC_00630</name>
</gene>
<reference evidence="7 8" key="1">
    <citation type="journal article" date="2016" name="PLoS Pathog.">
        <title>Biosynthesis of antibiotic leucinostatins in bio-control fungus Purpureocillium lilacinum and their inhibition on phytophthora revealed by genome mining.</title>
        <authorList>
            <person name="Wang G."/>
            <person name="Liu Z."/>
            <person name="Lin R."/>
            <person name="Li E."/>
            <person name="Mao Z."/>
            <person name="Ling J."/>
            <person name="Yang Y."/>
            <person name="Yin W.B."/>
            <person name="Xie B."/>
        </authorList>
    </citation>
    <scope>NUCLEOTIDE SEQUENCE [LARGE SCALE GENOMIC DNA]</scope>
    <source>
        <strain evidence="7">170</strain>
    </source>
</reference>
<dbReference type="InterPro" id="IPR045863">
    <property type="entry name" value="CorA_TM1_TM2"/>
</dbReference>
<dbReference type="SUPFAM" id="SSF144083">
    <property type="entry name" value="Magnesium transport protein CorA, transmembrane region"/>
    <property type="match status" value="1"/>
</dbReference>
<protein>
    <submittedName>
        <fullName evidence="7">Mg2+ transporter protein, CorA-like protein</fullName>
    </submittedName>
</protein>
<dbReference type="GO" id="GO:0005886">
    <property type="term" value="C:plasma membrane"/>
    <property type="evidence" value="ECO:0007669"/>
    <property type="project" value="UniProtKB-SubCell"/>
</dbReference>
<keyword evidence="8" id="KW-1185">Reference proteome</keyword>
<feature type="region of interest" description="Disordered" evidence="5">
    <location>
        <begin position="121"/>
        <end position="179"/>
    </location>
</feature>
<evidence type="ECO:0000256" key="5">
    <source>
        <dbReference type="SAM" id="MobiDB-lite"/>
    </source>
</evidence>
<keyword evidence="3 6" id="KW-1133">Transmembrane helix</keyword>
<dbReference type="GeneID" id="28844605"/>
<keyword evidence="2 6" id="KW-0812">Transmembrane</keyword>
<comment type="caution">
    <text evidence="7">The sequence shown here is derived from an EMBL/GenBank/DDBJ whole genome shotgun (WGS) entry which is preliminary data.</text>
</comment>
<dbReference type="GO" id="GO:0015095">
    <property type="term" value="F:magnesium ion transmembrane transporter activity"/>
    <property type="evidence" value="ECO:0007669"/>
    <property type="project" value="TreeGrafter"/>
</dbReference>
<dbReference type="Gene3D" id="1.20.58.340">
    <property type="entry name" value="Magnesium transport protein CorA, transmembrane region"/>
    <property type="match status" value="1"/>
</dbReference>
<evidence type="ECO:0000313" key="7">
    <source>
        <dbReference type="EMBL" id="OAQ72735.1"/>
    </source>
</evidence>
<dbReference type="PANTHER" id="PTHR46494:SF1">
    <property type="entry name" value="CORA FAMILY METAL ION TRANSPORTER (EUROFUNG)"/>
    <property type="match status" value="1"/>
</dbReference>
<dbReference type="GO" id="GO:0000287">
    <property type="term" value="F:magnesium ion binding"/>
    <property type="evidence" value="ECO:0007669"/>
    <property type="project" value="TreeGrafter"/>
</dbReference>
<comment type="subcellular location">
    <subcellularLocation>
        <location evidence="1">Cell membrane</location>
        <topology evidence="1">Multi-pass membrane protein</topology>
    </subcellularLocation>
</comment>
<dbReference type="Proteomes" id="UP000078397">
    <property type="component" value="Unassembled WGS sequence"/>
</dbReference>
<dbReference type="STRING" id="1380566.A0A179G4H8"/>
<feature type="region of interest" description="Disordered" evidence="5">
    <location>
        <begin position="1"/>
        <end position="66"/>
    </location>
</feature>
<dbReference type="RefSeq" id="XP_018148818.1">
    <property type="nucleotide sequence ID" value="XM_018280611.1"/>
</dbReference>
<feature type="compositionally biased region" description="Polar residues" evidence="5">
    <location>
        <begin position="124"/>
        <end position="134"/>
    </location>
</feature>
<evidence type="ECO:0000256" key="1">
    <source>
        <dbReference type="ARBA" id="ARBA00004651"/>
    </source>
</evidence>
<dbReference type="AlphaFoldDB" id="A0A179G4H8"/>
<organism evidence="7 8">
    <name type="scientific">Pochonia chlamydosporia 170</name>
    <dbReference type="NCBI Taxonomy" id="1380566"/>
    <lineage>
        <taxon>Eukaryota</taxon>
        <taxon>Fungi</taxon>
        <taxon>Dikarya</taxon>
        <taxon>Ascomycota</taxon>
        <taxon>Pezizomycotina</taxon>
        <taxon>Sordariomycetes</taxon>
        <taxon>Hypocreomycetidae</taxon>
        <taxon>Hypocreales</taxon>
        <taxon>Clavicipitaceae</taxon>
        <taxon>Pochonia</taxon>
    </lineage>
</organism>
<dbReference type="Pfam" id="PF01544">
    <property type="entry name" value="CorA"/>
    <property type="match status" value="1"/>
</dbReference>
<feature type="compositionally biased region" description="Basic and acidic residues" evidence="5">
    <location>
        <begin position="1"/>
        <end position="11"/>
    </location>
</feature>
<evidence type="ECO:0000256" key="4">
    <source>
        <dbReference type="ARBA" id="ARBA00023136"/>
    </source>
</evidence>
<name>A0A179G4H8_METCM</name>
<evidence type="ECO:0000256" key="2">
    <source>
        <dbReference type="ARBA" id="ARBA00022692"/>
    </source>
</evidence>
<sequence>MAYHPPGDRSSRRPRVRFYNDEEEYYPSSRPQRIVYNAPTPSRRRRQFSGDDHGLERAPGAPVPQWTRLERAMPSYYEEYTLPTAVTPLAPSSRRARHREAEVITAPKVFEEEVVPIAAEVAPQQRTSRYSQSPPRMDSREEDDIYSGQQPTRRDEDQGSDRSRSRSRMPYYGGSGGDWPRFHAYKSGDAEVYVMDDGQNDRGIRPPSPMGEDLDAYDEFNFLFPTADSKGEELSDLESPVVDSDSAHREERDVLGTSSAKRVYSSRYTGSAELGGTHTAKLTEIFDVKAKKRPLFKWLHIHQDVMNFDTFWTEISQQVHFSELEISAIAKLRADVKKHCVKTRQNPKGARVGYMEPRCFEVPLKSFAKQLSGQEKPTGSARWICLPYFSRQKYSGLLAGSTPSVFPPQTLLQAQYSRTTQQRDMLQAVCQISTTKKDECFHIAQLWCLVLDNSLLVTCGAMSPDLDLCGELVKVDSQPSPEMAGPRPGRIHVKYGNAVTWTLPAMACSTWFTFLSHFHAFWPRNLQFTYNSQVVSAANWSKVLHLAARPQGSVLLKMEIIQRPPPLRTVLEPLVSDAMRDESSKPCKKPQEYLHVLTLRPAEARHSAKDVAEKATEFLKEQLTSAEKFLTGQTSYADQRAYKSCVNAAREDVYNFLVKQASQVEEKANDNIRIMHEERIDIFNAADDIFKLFFPTTFDGPTTTKYWGAVKSLIKIPQLEGEFTITSISTSQSIATEIRAALRDLSQDVQLFQNVMSYADEKERANIDLPRQFVTAWLHIVSGLISTYDRGNAWLAHMSKAKVLVLDGMNRIMQGISNQNILDNSAVLPLEIFSLFSLNLLHDQVGKAEDIMDTYAQVTSNNRYLQDAEITSQPSDRSYQHRIDLVQQEMTVIKRTVAKQRSILTSIKANLSVKDSGAFLTGAIDDGPWRRRRARDMYDDAPYYPGPPPYDPAVRRHDAEYLGVDDQDPADLEAASKLSPIDELGFRGLFLNECIQLVDQRDFDLRRHTDYADDLERAVVYGLDWTKDRQENAIYAFTIVTVVFLPLSAISSIFGMNTNDIRDMDVGQWLYWVVAIPVTLLIVVIGLWWMGELGNVLKWMSGRKTGSISNGGYGLGVAPQMTDSTAYVVERSTAKTDMDYPETRIVDERLPRPAAYLAEQSAPIVRRARRRPQSVIRY</sequence>
<feature type="transmembrane region" description="Helical" evidence="6">
    <location>
        <begin position="1033"/>
        <end position="1057"/>
    </location>
</feature>
<dbReference type="OrthoDB" id="5286874at2759"/>
<evidence type="ECO:0000256" key="3">
    <source>
        <dbReference type="ARBA" id="ARBA00022989"/>
    </source>
</evidence>
<evidence type="ECO:0000256" key="6">
    <source>
        <dbReference type="SAM" id="Phobius"/>
    </source>
</evidence>
<dbReference type="InterPro" id="IPR002523">
    <property type="entry name" value="MgTranspt_CorA/ZnTranspt_ZntB"/>
</dbReference>
<dbReference type="KEGG" id="pchm:VFPPC_00630"/>
<proteinExistence type="predicted"/>
<dbReference type="GO" id="GO:0015087">
    <property type="term" value="F:cobalt ion transmembrane transporter activity"/>
    <property type="evidence" value="ECO:0007669"/>
    <property type="project" value="TreeGrafter"/>
</dbReference>
<dbReference type="EMBL" id="LSBJ02000001">
    <property type="protein sequence ID" value="OAQ72735.1"/>
    <property type="molecule type" value="Genomic_DNA"/>
</dbReference>